<dbReference type="Pfam" id="PF02042">
    <property type="entry name" value="RWP-RK"/>
    <property type="match status" value="1"/>
</dbReference>
<reference evidence="8" key="2">
    <citation type="journal article" date="2024" name="Plant">
        <title>Genomic evolution and insights into agronomic trait innovations of Sesamum species.</title>
        <authorList>
            <person name="Miao H."/>
            <person name="Wang L."/>
            <person name="Qu L."/>
            <person name="Liu H."/>
            <person name="Sun Y."/>
            <person name="Le M."/>
            <person name="Wang Q."/>
            <person name="Wei S."/>
            <person name="Zheng Y."/>
            <person name="Lin W."/>
            <person name="Duan Y."/>
            <person name="Cao H."/>
            <person name="Xiong S."/>
            <person name="Wang X."/>
            <person name="Wei L."/>
            <person name="Li C."/>
            <person name="Ma Q."/>
            <person name="Ju M."/>
            <person name="Zhao R."/>
            <person name="Li G."/>
            <person name="Mu C."/>
            <person name="Tian Q."/>
            <person name="Mei H."/>
            <person name="Zhang T."/>
            <person name="Gao T."/>
            <person name="Zhang H."/>
        </authorList>
    </citation>
    <scope>NUCLEOTIDE SEQUENCE</scope>
    <source>
        <strain evidence="8">KEN1</strain>
    </source>
</reference>
<dbReference type="PANTHER" id="PTHR46373:SF20">
    <property type="entry name" value="PROTEIN RKD1"/>
    <property type="match status" value="1"/>
</dbReference>
<evidence type="ECO:0000256" key="2">
    <source>
        <dbReference type="ARBA" id="ARBA00023015"/>
    </source>
</evidence>
<sequence length="331" mass="37545">METPAALEMGWSNHQVSIAKEEYEDVFSFPSLLPPLDFSGFYAFTGLDFQPEFAPESVVLDPVPPTEMFVNDPFSSPLYLAQNHTLINPEVFMCNSGSTALGIWDEMRTGVQAQSRQQQQQPQQLLLDNINYDNGTVVGVDEELAVEEKKLRKRSSREVAKNNNDSASSKKLSKKTISQYFYMPITQAARELNVGLTLLKKRCRELGIRRWPHRKLMSLQTLIKNVQELGKEEGEGKLKESIQILEKQKKLMEEIPDLQLEDKTKRLRQACFKANYKKRKLMGMVEDSSNSSAAVMTTGDGNTVNFCGDEDDELKYFLSDCFSCNSSGMMF</sequence>
<keyword evidence="6" id="KW-0539">Nucleus</keyword>
<dbReference type="InterPro" id="IPR003035">
    <property type="entry name" value="RWP-RK_dom"/>
</dbReference>
<dbReference type="PANTHER" id="PTHR46373">
    <property type="entry name" value="PROTEIN RKD4"/>
    <property type="match status" value="1"/>
</dbReference>
<comment type="caution">
    <text evidence="8">The sequence shown here is derived from an EMBL/GenBank/DDBJ whole genome shotgun (WGS) entry which is preliminary data.</text>
</comment>
<accession>A0AAW2UJ44</accession>
<keyword evidence="5" id="KW-0804">Transcription</keyword>
<name>A0AAW2UJ44_9LAMI</name>
<proteinExistence type="predicted"/>
<dbReference type="GO" id="GO:0003700">
    <property type="term" value="F:DNA-binding transcription factor activity"/>
    <property type="evidence" value="ECO:0007669"/>
    <property type="project" value="InterPro"/>
</dbReference>
<protein>
    <submittedName>
        <fullName evidence="8">Protein RKD2</fullName>
    </submittedName>
</protein>
<dbReference type="GO" id="GO:0003677">
    <property type="term" value="F:DNA binding"/>
    <property type="evidence" value="ECO:0007669"/>
    <property type="project" value="UniProtKB-KW"/>
</dbReference>
<keyword evidence="3" id="KW-0175">Coiled coil</keyword>
<comment type="function">
    <text evidence="1">Putative transcription factor.</text>
</comment>
<dbReference type="InterPro" id="IPR044607">
    <property type="entry name" value="RKD-like"/>
</dbReference>
<reference evidence="8" key="1">
    <citation type="submission" date="2020-06" db="EMBL/GenBank/DDBJ databases">
        <authorList>
            <person name="Li T."/>
            <person name="Hu X."/>
            <person name="Zhang T."/>
            <person name="Song X."/>
            <person name="Zhang H."/>
            <person name="Dai N."/>
            <person name="Sheng W."/>
            <person name="Hou X."/>
            <person name="Wei L."/>
        </authorList>
    </citation>
    <scope>NUCLEOTIDE SEQUENCE</scope>
    <source>
        <strain evidence="8">KEN1</strain>
        <tissue evidence="8">Leaf</tissue>
    </source>
</reference>
<organism evidence="8">
    <name type="scientific">Sesamum latifolium</name>
    <dbReference type="NCBI Taxonomy" id="2727402"/>
    <lineage>
        <taxon>Eukaryota</taxon>
        <taxon>Viridiplantae</taxon>
        <taxon>Streptophyta</taxon>
        <taxon>Embryophyta</taxon>
        <taxon>Tracheophyta</taxon>
        <taxon>Spermatophyta</taxon>
        <taxon>Magnoliopsida</taxon>
        <taxon>eudicotyledons</taxon>
        <taxon>Gunneridae</taxon>
        <taxon>Pentapetalae</taxon>
        <taxon>asterids</taxon>
        <taxon>lamiids</taxon>
        <taxon>Lamiales</taxon>
        <taxon>Pedaliaceae</taxon>
        <taxon>Sesamum</taxon>
    </lineage>
</organism>
<evidence type="ECO:0000256" key="6">
    <source>
        <dbReference type="ARBA" id="ARBA00023242"/>
    </source>
</evidence>
<dbReference type="PROSITE" id="PS51519">
    <property type="entry name" value="RWP_RK"/>
    <property type="match status" value="1"/>
</dbReference>
<feature type="domain" description="RWP-RK" evidence="7">
    <location>
        <begin position="154"/>
        <end position="240"/>
    </location>
</feature>
<evidence type="ECO:0000259" key="7">
    <source>
        <dbReference type="PROSITE" id="PS51519"/>
    </source>
</evidence>
<evidence type="ECO:0000313" key="8">
    <source>
        <dbReference type="EMBL" id="KAL0416628.1"/>
    </source>
</evidence>
<dbReference type="AlphaFoldDB" id="A0AAW2UJ44"/>
<keyword evidence="2" id="KW-0805">Transcription regulation</keyword>
<keyword evidence="4" id="KW-0238">DNA-binding</keyword>
<gene>
    <name evidence="8" type="ORF">Slati_3494700</name>
</gene>
<dbReference type="EMBL" id="JACGWN010000012">
    <property type="protein sequence ID" value="KAL0416628.1"/>
    <property type="molecule type" value="Genomic_DNA"/>
</dbReference>
<evidence type="ECO:0000256" key="5">
    <source>
        <dbReference type="ARBA" id="ARBA00023163"/>
    </source>
</evidence>
<evidence type="ECO:0000256" key="3">
    <source>
        <dbReference type="ARBA" id="ARBA00023054"/>
    </source>
</evidence>
<evidence type="ECO:0000256" key="4">
    <source>
        <dbReference type="ARBA" id="ARBA00023125"/>
    </source>
</evidence>
<evidence type="ECO:0000256" key="1">
    <source>
        <dbReference type="ARBA" id="ARBA00004049"/>
    </source>
</evidence>